<dbReference type="SUPFAM" id="SSF54593">
    <property type="entry name" value="Glyoxalase/Bleomycin resistance protein/Dihydroxybiphenyl dioxygenase"/>
    <property type="match status" value="1"/>
</dbReference>
<feature type="region of interest" description="Disordered" evidence="1">
    <location>
        <begin position="1"/>
        <end position="26"/>
    </location>
</feature>
<feature type="domain" description="Glyoxalase/fosfomycin resistance/dioxygenase" evidence="2">
    <location>
        <begin position="24"/>
        <end position="52"/>
    </location>
</feature>
<gene>
    <name evidence="3" type="ORF">Micbo1qcDRAFT_38407</name>
</gene>
<dbReference type="Pfam" id="PF00903">
    <property type="entry name" value="Glyoxalase"/>
    <property type="match status" value="1"/>
</dbReference>
<name>A0A136J9A8_9PEZI</name>
<evidence type="ECO:0000313" key="3">
    <source>
        <dbReference type="EMBL" id="KXJ93676.1"/>
    </source>
</evidence>
<dbReference type="OrthoDB" id="16820at2759"/>
<proteinExistence type="predicted"/>
<sequence>MPPPSPPPSSSSSPQPGQRHPATGHIGLSVHDIDDVTAWYTSVLGFRLAAPPPSQQQQQQQQQNVRPRGEVPLERAGGFMGSSGSIYGAAKMREMNSARLLAESGVGFEIF</sequence>
<dbReference type="Gene3D" id="3.10.180.10">
    <property type="entry name" value="2,3-Dihydroxybiphenyl 1,2-Dioxygenase, domain 1"/>
    <property type="match status" value="1"/>
</dbReference>
<dbReference type="EMBL" id="KQ964247">
    <property type="protein sequence ID" value="KXJ93676.1"/>
    <property type="molecule type" value="Genomic_DNA"/>
</dbReference>
<keyword evidence="4" id="KW-1185">Reference proteome</keyword>
<evidence type="ECO:0000313" key="4">
    <source>
        <dbReference type="Proteomes" id="UP000070501"/>
    </source>
</evidence>
<organism evidence="3 4">
    <name type="scientific">Microdochium bolleyi</name>
    <dbReference type="NCBI Taxonomy" id="196109"/>
    <lineage>
        <taxon>Eukaryota</taxon>
        <taxon>Fungi</taxon>
        <taxon>Dikarya</taxon>
        <taxon>Ascomycota</taxon>
        <taxon>Pezizomycotina</taxon>
        <taxon>Sordariomycetes</taxon>
        <taxon>Xylariomycetidae</taxon>
        <taxon>Xylariales</taxon>
        <taxon>Microdochiaceae</taxon>
        <taxon>Microdochium</taxon>
    </lineage>
</organism>
<feature type="region of interest" description="Disordered" evidence="1">
    <location>
        <begin position="50"/>
        <end position="82"/>
    </location>
</feature>
<evidence type="ECO:0000256" key="1">
    <source>
        <dbReference type="SAM" id="MobiDB-lite"/>
    </source>
</evidence>
<dbReference type="Proteomes" id="UP000070501">
    <property type="component" value="Unassembled WGS sequence"/>
</dbReference>
<dbReference type="AlphaFoldDB" id="A0A136J9A8"/>
<evidence type="ECO:0000259" key="2">
    <source>
        <dbReference type="Pfam" id="PF00903"/>
    </source>
</evidence>
<dbReference type="InParanoid" id="A0A136J9A8"/>
<dbReference type="InterPro" id="IPR029068">
    <property type="entry name" value="Glyas_Bleomycin-R_OHBP_Dase"/>
</dbReference>
<accession>A0A136J9A8</accession>
<reference evidence="4" key="1">
    <citation type="submission" date="2016-02" db="EMBL/GenBank/DDBJ databases">
        <title>Draft genome sequence of Microdochium bolleyi, a fungal endophyte of beachgrass.</title>
        <authorList>
            <consortium name="DOE Joint Genome Institute"/>
            <person name="David A.S."/>
            <person name="May G."/>
            <person name="Haridas S."/>
            <person name="Lim J."/>
            <person name="Wang M."/>
            <person name="Labutti K."/>
            <person name="Lipzen A."/>
            <person name="Barry K."/>
            <person name="Grigoriev I.V."/>
        </authorList>
    </citation>
    <scope>NUCLEOTIDE SEQUENCE [LARGE SCALE GENOMIC DNA]</scope>
    <source>
        <strain evidence="4">J235TASD1</strain>
    </source>
</reference>
<protein>
    <recommendedName>
        <fullName evidence="2">Glyoxalase/fosfomycin resistance/dioxygenase domain-containing protein</fullName>
    </recommendedName>
</protein>
<dbReference type="InterPro" id="IPR004360">
    <property type="entry name" value="Glyas_Fos-R_dOase_dom"/>
</dbReference>